<protein>
    <submittedName>
        <fullName evidence="2">Uncharacterized protein</fullName>
    </submittedName>
</protein>
<evidence type="ECO:0000313" key="3">
    <source>
        <dbReference type="Proteomes" id="UP000613740"/>
    </source>
</evidence>
<dbReference type="AlphaFoldDB" id="A0A835WK68"/>
<feature type="compositionally biased region" description="Gly residues" evidence="1">
    <location>
        <begin position="395"/>
        <end position="405"/>
    </location>
</feature>
<reference evidence="2" key="1">
    <citation type="journal article" date="2020" name="bioRxiv">
        <title>Comparative genomics of Chlamydomonas.</title>
        <authorList>
            <person name="Craig R.J."/>
            <person name="Hasan A.R."/>
            <person name="Ness R.W."/>
            <person name="Keightley P.D."/>
        </authorList>
    </citation>
    <scope>NUCLEOTIDE SEQUENCE</scope>
    <source>
        <strain evidence="2">CCAP 11/173</strain>
    </source>
</reference>
<feature type="compositionally biased region" description="Gly residues" evidence="1">
    <location>
        <begin position="335"/>
        <end position="344"/>
    </location>
</feature>
<feature type="compositionally biased region" description="Basic residues" evidence="1">
    <location>
        <begin position="590"/>
        <end position="600"/>
    </location>
</feature>
<feature type="compositionally biased region" description="Low complexity" evidence="1">
    <location>
        <begin position="216"/>
        <end position="230"/>
    </location>
</feature>
<proteinExistence type="predicted"/>
<feature type="compositionally biased region" description="Pro residues" evidence="1">
    <location>
        <begin position="448"/>
        <end position="474"/>
    </location>
</feature>
<dbReference type="EMBL" id="JAEHOD010000016">
    <property type="protein sequence ID" value="KAG2448907.1"/>
    <property type="molecule type" value="Genomic_DNA"/>
</dbReference>
<dbReference type="Proteomes" id="UP000613740">
    <property type="component" value="Unassembled WGS sequence"/>
</dbReference>
<dbReference type="OrthoDB" id="544805at2759"/>
<feature type="region of interest" description="Disordered" evidence="1">
    <location>
        <begin position="685"/>
        <end position="706"/>
    </location>
</feature>
<feature type="compositionally biased region" description="Pro residues" evidence="1">
    <location>
        <begin position="540"/>
        <end position="559"/>
    </location>
</feature>
<keyword evidence="3" id="KW-1185">Reference proteome</keyword>
<feature type="compositionally biased region" description="Gly residues" evidence="1">
    <location>
        <begin position="204"/>
        <end position="215"/>
    </location>
</feature>
<feature type="compositionally biased region" description="Polar residues" evidence="1">
    <location>
        <begin position="852"/>
        <end position="862"/>
    </location>
</feature>
<feature type="compositionally biased region" description="Pro residues" evidence="1">
    <location>
        <begin position="407"/>
        <end position="420"/>
    </location>
</feature>
<sequence>MRSKVSQGGEAWKAPVSKAHKEEVGAAFQSAHNSSGWDRKARWQRAVSLAKAKMGISGPDESIDKWGPASKDSTAAEDPDRRRASTLLNRRGSMSGVADSLAGLGRGAVHGIAELRTPVALKEHLKRGKGVRESGGGILLATLEVGWEAPLCEEDAAALVEKWEARRQMLGAAPMSPNRGSLMSPAGRALRAWTNANNNNNSGTGAGTDNSGGPGTPASGGPLAGSSNNSPAALTAAAAAAGRGIVPLRRFSETGSSSMGGSGGSFPSMRRSGVFDSIVARRQPQLLDGAGAGAGLGAAGLTGSPGELGLGLGPSSSTVDGSPTRYASPLHLQDSGGGAGGGLAGNSAPGEVGSPRLQPRASVDGSGAGGRGPQPLMAQPTFGRQRLQPMAAEGSGLGLGLGLGGASPPPPPLPPLPPPSGLERAGSILQELSSGGETSEAGVQMPSLPAPEAPPPAPQPPAPPPPLVPMPPAQQPDSPSAGGGGGGGRRHRMSRSSLPGDMGGSQPNSYSGATPGPAAPPSVSLPSPLSTLPDDDCPAPTEPAPEAAPGPPPAAPAPPRLTSAHGPLRPTAPASPSFGRYSASGALPHSHPHPQPHPHGPHVSASPSRQHSPATGTVRRSSHQGVNLVLAAAGGGGGGGMSGGGLNVQGTGLSVRPAGLHGAPHHSHPLQHLVLALGAAGGGGGGLSGGGSPAVGSPASSSPMRLSHAALPPRRSINGALNTSFGSTGSGGGSMTGPTGISIRAPGNSAAAAAAAAVAAVAAAAAGGGGGGGTGGGGGGVYTEPGVSSPAGSGVRQPVVVDTLLTGLRVVAAEAADEMVREAEVAAAQRAAVQSARARAAAATADLNTNLNGLRLSDTGSASGRGARFNGGAPQYPGDPWRKYN</sequence>
<feature type="region of interest" description="Disordered" evidence="1">
    <location>
        <begin position="300"/>
        <end position="624"/>
    </location>
</feature>
<feature type="region of interest" description="Disordered" evidence="1">
    <location>
        <begin position="54"/>
        <end position="82"/>
    </location>
</feature>
<feature type="compositionally biased region" description="Polar residues" evidence="1">
    <location>
        <begin position="605"/>
        <end position="619"/>
    </location>
</feature>
<evidence type="ECO:0000256" key="1">
    <source>
        <dbReference type="SAM" id="MobiDB-lite"/>
    </source>
</evidence>
<feature type="compositionally biased region" description="Low complexity" evidence="1">
    <location>
        <begin position="512"/>
        <end position="532"/>
    </location>
</feature>
<organism evidence="2 3">
    <name type="scientific">Chlamydomonas schloesseri</name>
    <dbReference type="NCBI Taxonomy" id="2026947"/>
    <lineage>
        <taxon>Eukaryota</taxon>
        <taxon>Viridiplantae</taxon>
        <taxon>Chlorophyta</taxon>
        <taxon>core chlorophytes</taxon>
        <taxon>Chlorophyceae</taxon>
        <taxon>CS clade</taxon>
        <taxon>Chlamydomonadales</taxon>
        <taxon>Chlamydomonadaceae</taxon>
        <taxon>Chlamydomonas</taxon>
    </lineage>
</organism>
<name>A0A835WK68_9CHLO</name>
<gene>
    <name evidence="2" type="ORF">HYH02_006255</name>
</gene>
<accession>A0A835WK68</accession>
<feature type="compositionally biased region" description="Low complexity" evidence="1">
    <location>
        <begin position="194"/>
        <end position="203"/>
    </location>
</feature>
<feature type="region of interest" description="Disordered" evidence="1">
    <location>
        <begin position="1"/>
        <end position="40"/>
    </location>
</feature>
<feature type="region of interest" description="Disordered" evidence="1">
    <location>
        <begin position="194"/>
        <end position="230"/>
    </location>
</feature>
<comment type="caution">
    <text evidence="2">The sequence shown here is derived from an EMBL/GenBank/DDBJ whole genome shotgun (WGS) entry which is preliminary data.</text>
</comment>
<feature type="region of interest" description="Disordered" evidence="1">
    <location>
        <begin position="852"/>
        <end position="885"/>
    </location>
</feature>
<evidence type="ECO:0000313" key="2">
    <source>
        <dbReference type="EMBL" id="KAG2448907.1"/>
    </source>
</evidence>